<dbReference type="Pfam" id="PF00059">
    <property type="entry name" value="Lectin_C"/>
    <property type="match status" value="1"/>
</dbReference>
<dbReference type="Gene3D" id="3.10.100.10">
    <property type="entry name" value="Mannose-Binding Protein A, subunit A"/>
    <property type="match status" value="1"/>
</dbReference>
<accession>A0AAE0FTS4</accession>
<evidence type="ECO:0000256" key="1">
    <source>
        <dbReference type="ARBA" id="ARBA00023157"/>
    </source>
</evidence>
<dbReference type="SUPFAM" id="SSF56436">
    <property type="entry name" value="C-type lectin-like"/>
    <property type="match status" value="1"/>
</dbReference>
<dbReference type="InterPro" id="IPR016187">
    <property type="entry name" value="CTDL_fold"/>
</dbReference>
<evidence type="ECO:0000313" key="3">
    <source>
        <dbReference type="EMBL" id="KAK3265678.1"/>
    </source>
</evidence>
<keyword evidence="1" id="KW-1015">Disulfide bond</keyword>
<dbReference type="InterPro" id="IPR016186">
    <property type="entry name" value="C-type_lectin-like/link_sf"/>
</dbReference>
<proteinExistence type="predicted"/>
<sequence length="279" mass="30199">MSLGVRLVQGWGGASPVVVQGFWVWENGERYIPGRTTAHWHGGEPNNSGNKEDCAEMYLYANGATLWNDNQCWRTRHFVCHLQGMAAPTVLPRNAIGGNASYAVAATAPLALAGSGGMCLGVTAPVVEGSPVVLKPCATALRDEYTIRHMSVPVKGGSSGWRLVLRHTLMPDETGQPFWWPQGAADYGGGNSSTPNFAALSDLEQFRGPDGGFEFKLVWPDSCAWEQWRQESNPLTDHNIRNTEAAPHFSAVVTTAVFRWAHMRGAAGARPAASPAWRV</sequence>
<dbReference type="PROSITE" id="PS00615">
    <property type="entry name" value="C_TYPE_LECTIN_1"/>
    <property type="match status" value="1"/>
</dbReference>
<evidence type="ECO:0000259" key="2">
    <source>
        <dbReference type="PROSITE" id="PS50041"/>
    </source>
</evidence>
<reference evidence="3 4" key="1">
    <citation type="journal article" date="2015" name="Genome Biol. Evol.">
        <title>Comparative Genomics of a Bacterivorous Green Alga Reveals Evolutionary Causalities and Consequences of Phago-Mixotrophic Mode of Nutrition.</title>
        <authorList>
            <person name="Burns J.A."/>
            <person name="Paasch A."/>
            <person name="Narechania A."/>
            <person name="Kim E."/>
        </authorList>
    </citation>
    <scope>NUCLEOTIDE SEQUENCE [LARGE SCALE GENOMIC DNA]</scope>
    <source>
        <strain evidence="3 4">PLY_AMNH</strain>
    </source>
</reference>
<dbReference type="PANTHER" id="PTHR22803">
    <property type="entry name" value="MANNOSE, PHOSPHOLIPASE, LECTIN RECEPTOR RELATED"/>
    <property type="match status" value="1"/>
</dbReference>
<gene>
    <name evidence="3" type="ORF">CYMTET_25663</name>
</gene>
<dbReference type="InterPro" id="IPR001304">
    <property type="entry name" value="C-type_lectin-like"/>
</dbReference>
<comment type="caution">
    <text evidence="3">The sequence shown here is derived from an EMBL/GenBank/DDBJ whole genome shotgun (WGS) entry which is preliminary data.</text>
</comment>
<organism evidence="3 4">
    <name type="scientific">Cymbomonas tetramitiformis</name>
    <dbReference type="NCBI Taxonomy" id="36881"/>
    <lineage>
        <taxon>Eukaryota</taxon>
        <taxon>Viridiplantae</taxon>
        <taxon>Chlorophyta</taxon>
        <taxon>Pyramimonadophyceae</taxon>
        <taxon>Pyramimonadales</taxon>
        <taxon>Pyramimonadaceae</taxon>
        <taxon>Cymbomonas</taxon>
    </lineage>
</organism>
<protein>
    <recommendedName>
        <fullName evidence="2">C-type lectin domain-containing protein</fullName>
    </recommendedName>
</protein>
<name>A0AAE0FTS4_9CHLO</name>
<dbReference type="InterPro" id="IPR018378">
    <property type="entry name" value="C-type_lectin_CS"/>
</dbReference>
<dbReference type="EMBL" id="LGRX02013757">
    <property type="protein sequence ID" value="KAK3265678.1"/>
    <property type="molecule type" value="Genomic_DNA"/>
</dbReference>
<keyword evidence="4" id="KW-1185">Reference proteome</keyword>
<dbReference type="Proteomes" id="UP001190700">
    <property type="component" value="Unassembled WGS sequence"/>
</dbReference>
<evidence type="ECO:0000313" key="4">
    <source>
        <dbReference type="Proteomes" id="UP001190700"/>
    </source>
</evidence>
<dbReference type="PROSITE" id="PS50041">
    <property type="entry name" value="C_TYPE_LECTIN_2"/>
    <property type="match status" value="1"/>
</dbReference>
<dbReference type="InterPro" id="IPR050111">
    <property type="entry name" value="C-type_lectin/snaclec_domain"/>
</dbReference>
<dbReference type="AlphaFoldDB" id="A0AAE0FTS4"/>
<feature type="domain" description="C-type lectin" evidence="2">
    <location>
        <begin position="11"/>
        <end position="81"/>
    </location>
</feature>